<dbReference type="AlphaFoldDB" id="A0A7W7F7J4"/>
<name>A0A7W7F7J4_9SPHN</name>
<dbReference type="SUPFAM" id="SSF47616">
    <property type="entry name" value="GST C-terminal domain-like"/>
    <property type="match status" value="1"/>
</dbReference>
<evidence type="ECO:0000259" key="2">
    <source>
        <dbReference type="PROSITE" id="PS50404"/>
    </source>
</evidence>
<feature type="region of interest" description="Disordered" evidence="1">
    <location>
        <begin position="179"/>
        <end position="215"/>
    </location>
</feature>
<evidence type="ECO:0000313" key="3">
    <source>
        <dbReference type="EMBL" id="MBB4632749.1"/>
    </source>
</evidence>
<dbReference type="SFLD" id="SFLDG00358">
    <property type="entry name" value="Main_(cytGST)"/>
    <property type="match status" value="1"/>
</dbReference>
<keyword evidence="4" id="KW-1185">Reference proteome</keyword>
<dbReference type="PANTHER" id="PTHR44051:SF19">
    <property type="entry name" value="DISULFIDE-BOND OXIDOREDUCTASE YFCG"/>
    <property type="match status" value="1"/>
</dbReference>
<dbReference type="SFLD" id="SFLDG01151">
    <property type="entry name" value="Main.2:_Nu-like"/>
    <property type="match status" value="1"/>
</dbReference>
<proteinExistence type="predicted"/>
<dbReference type="InterPro" id="IPR004045">
    <property type="entry name" value="Glutathione_S-Trfase_N"/>
</dbReference>
<dbReference type="InterPro" id="IPR040079">
    <property type="entry name" value="Glutathione_S-Trfase"/>
</dbReference>
<dbReference type="Pfam" id="PF13409">
    <property type="entry name" value="GST_N_2"/>
    <property type="match status" value="1"/>
</dbReference>
<evidence type="ECO:0000256" key="1">
    <source>
        <dbReference type="SAM" id="MobiDB-lite"/>
    </source>
</evidence>
<dbReference type="PROSITE" id="PS50404">
    <property type="entry name" value="GST_NTER"/>
    <property type="match status" value="1"/>
</dbReference>
<evidence type="ECO:0000313" key="4">
    <source>
        <dbReference type="Proteomes" id="UP000566324"/>
    </source>
</evidence>
<organism evidence="3 4">
    <name type="scientific">Sphingosinicella soli</name>
    <dbReference type="NCBI Taxonomy" id="333708"/>
    <lineage>
        <taxon>Bacteria</taxon>
        <taxon>Pseudomonadati</taxon>
        <taxon>Pseudomonadota</taxon>
        <taxon>Alphaproteobacteria</taxon>
        <taxon>Sphingomonadales</taxon>
        <taxon>Sphingosinicellaceae</taxon>
        <taxon>Sphingosinicella</taxon>
    </lineage>
</organism>
<dbReference type="Gene3D" id="3.40.30.10">
    <property type="entry name" value="Glutaredoxin"/>
    <property type="match status" value="1"/>
</dbReference>
<dbReference type="SUPFAM" id="SSF52833">
    <property type="entry name" value="Thioredoxin-like"/>
    <property type="match status" value="1"/>
</dbReference>
<feature type="domain" description="GST N-terminal" evidence="2">
    <location>
        <begin position="1"/>
        <end position="87"/>
    </location>
</feature>
<sequence>MIDVHFTPTPNGHKVSIMLEEIDLPHRLIGYDMLGGEHLQPAFRAINPNGRLPAIVDHDPADGGPPLPVFESGAILLYLAEKTGRFMPADPRGRSLAQQWLVWQMAGLGPMHGQAHHFIRYAPAAIDYAIERYRKEALRLLAVIGGCKTPPILPGTIRSRIWRAGRGCARRRSSASTCQGFGRFRPGSTASPRGLPWSGARRSRIPPTHRARVRC</sequence>
<dbReference type="SFLD" id="SFLDS00019">
    <property type="entry name" value="Glutathione_Transferase_(cytos"/>
    <property type="match status" value="1"/>
</dbReference>
<dbReference type="InterPro" id="IPR036249">
    <property type="entry name" value="Thioredoxin-like_sf"/>
</dbReference>
<comment type="caution">
    <text evidence="3">The sequence shown here is derived from an EMBL/GenBank/DDBJ whole genome shotgun (WGS) entry which is preliminary data.</text>
</comment>
<dbReference type="InterPro" id="IPR036282">
    <property type="entry name" value="Glutathione-S-Trfase_C_sf"/>
</dbReference>
<protein>
    <recommendedName>
        <fullName evidence="2">GST N-terminal domain-containing protein</fullName>
    </recommendedName>
</protein>
<gene>
    <name evidence="3" type="ORF">GGQ98_002376</name>
</gene>
<feature type="compositionally biased region" description="Basic residues" evidence="1">
    <location>
        <begin position="201"/>
        <end position="215"/>
    </location>
</feature>
<dbReference type="PANTHER" id="PTHR44051">
    <property type="entry name" value="GLUTATHIONE S-TRANSFERASE-RELATED"/>
    <property type="match status" value="1"/>
</dbReference>
<dbReference type="EMBL" id="JACHNZ010000026">
    <property type="protein sequence ID" value="MBB4632749.1"/>
    <property type="molecule type" value="Genomic_DNA"/>
</dbReference>
<accession>A0A7W7F7J4</accession>
<dbReference type="CDD" id="cd03048">
    <property type="entry name" value="GST_N_Ure2p_like"/>
    <property type="match status" value="1"/>
</dbReference>
<dbReference type="Gene3D" id="1.20.1050.10">
    <property type="match status" value="1"/>
</dbReference>
<dbReference type="Proteomes" id="UP000566324">
    <property type="component" value="Unassembled WGS sequence"/>
</dbReference>
<reference evidence="3 4" key="1">
    <citation type="submission" date="2020-08" db="EMBL/GenBank/DDBJ databases">
        <title>Genomic Encyclopedia of Type Strains, Phase IV (KMG-IV): sequencing the most valuable type-strain genomes for metagenomic binning, comparative biology and taxonomic classification.</title>
        <authorList>
            <person name="Goeker M."/>
        </authorList>
    </citation>
    <scope>NUCLEOTIDE SEQUENCE [LARGE SCALE GENOMIC DNA]</scope>
    <source>
        <strain evidence="3 4">DSM 17328</strain>
    </source>
</reference>